<evidence type="ECO:0000256" key="1">
    <source>
        <dbReference type="SAM" id="MobiDB-lite"/>
    </source>
</evidence>
<feature type="region of interest" description="Disordered" evidence="1">
    <location>
        <begin position="928"/>
        <end position="947"/>
    </location>
</feature>
<dbReference type="Proteomes" id="UP001066276">
    <property type="component" value="Chromosome 2_1"/>
</dbReference>
<feature type="compositionally biased region" description="Basic and acidic residues" evidence="1">
    <location>
        <begin position="506"/>
        <end position="522"/>
    </location>
</feature>
<reference evidence="2" key="1">
    <citation type="journal article" date="2022" name="bioRxiv">
        <title>Sequencing and chromosome-scale assembly of the giantPleurodeles waltlgenome.</title>
        <authorList>
            <person name="Brown T."/>
            <person name="Elewa A."/>
            <person name="Iarovenko S."/>
            <person name="Subramanian E."/>
            <person name="Araus A.J."/>
            <person name="Petzold A."/>
            <person name="Susuki M."/>
            <person name="Suzuki K.-i.T."/>
            <person name="Hayashi T."/>
            <person name="Toyoda A."/>
            <person name="Oliveira C."/>
            <person name="Osipova E."/>
            <person name="Leigh N.D."/>
            <person name="Simon A."/>
            <person name="Yun M.H."/>
        </authorList>
    </citation>
    <scope>NUCLEOTIDE SEQUENCE</scope>
    <source>
        <strain evidence="2">20211129_DDA</strain>
        <tissue evidence="2">Liver</tissue>
    </source>
</reference>
<name>A0AAV7VEQ5_PLEWA</name>
<feature type="compositionally biased region" description="Basic and acidic residues" evidence="1">
    <location>
        <begin position="463"/>
        <end position="473"/>
    </location>
</feature>
<evidence type="ECO:0008006" key="4">
    <source>
        <dbReference type="Google" id="ProtNLM"/>
    </source>
</evidence>
<dbReference type="EMBL" id="JANPWB010000003">
    <property type="protein sequence ID" value="KAJ1200118.1"/>
    <property type="molecule type" value="Genomic_DNA"/>
</dbReference>
<feature type="compositionally biased region" description="Pro residues" evidence="1">
    <location>
        <begin position="448"/>
        <end position="458"/>
    </location>
</feature>
<keyword evidence="3" id="KW-1185">Reference proteome</keyword>
<organism evidence="2 3">
    <name type="scientific">Pleurodeles waltl</name>
    <name type="common">Iberian ribbed newt</name>
    <dbReference type="NCBI Taxonomy" id="8319"/>
    <lineage>
        <taxon>Eukaryota</taxon>
        <taxon>Metazoa</taxon>
        <taxon>Chordata</taxon>
        <taxon>Craniata</taxon>
        <taxon>Vertebrata</taxon>
        <taxon>Euteleostomi</taxon>
        <taxon>Amphibia</taxon>
        <taxon>Batrachia</taxon>
        <taxon>Caudata</taxon>
        <taxon>Salamandroidea</taxon>
        <taxon>Salamandridae</taxon>
        <taxon>Pleurodelinae</taxon>
        <taxon>Pleurodeles</taxon>
    </lineage>
</organism>
<evidence type="ECO:0000313" key="2">
    <source>
        <dbReference type="EMBL" id="KAJ1200118.1"/>
    </source>
</evidence>
<accession>A0AAV7VEQ5</accession>
<feature type="region of interest" description="Disordered" evidence="1">
    <location>
        <begin position="431"/>
        <end position="522"/>
    </location>
</feature>
<dbReference type="PANTHER" id="PTHR21856">
    <property type="entry name" value="FIBROUS SHEATH-INTERACTING PROTEIN 2"/>
    <property type="match status" value="1"/>
</dbReference>
<proteinExistence type="predicted"/>
<feature type="compositionally biased region" description="Polar residues" evidence="1">
    <location>
        <begin position="474"/>
        <end position="489"/>
    </location>
</feature>
<dbReference type="PANTHER" id="PTHR21856:SF7">
    <property type="entry name" value="FIBROUS SHEATH-INTERACTING PROTEIN 2"/>
    <property type="match status" value="1"/>
</dbReference>
<feature type="compositionally biased region" description="Polar residues" evidence="1">
    <location>
        <begin position="2491"/>
        <end position="2503"/>
    </location>
</feature>
<evidence type="ECO:0000313" key="3">
    <source>
        <dbReference type="Proteomes" id="UP001066276"/>
    </source>
</evidence>
<dbReference type="InterPro" id="IPR038891">
    <property type="entry name" value="FSIP2"/>
</dbReference>
<feature type="region of interest" description="Disordered" evidence="1">
    <location>
        <begin position="2478"/>
        <end position="2504"/>
    </location>
</feature>
<sequence>MFTSKSWLLKWGEHDSAQAVSGGEIETIVAPSGWPRVTTHTPVCTVRSRGVGQEGYEDSGPALVWIGPRGGRAPCARSAMDLYLSNAISRDQHERGDGYFRPLIKAPAPTQILNMPLGAKLPVFPGCDVLLYSTELGEKLHTPATGFNLGDPNNYLLETSYNNLHDPHLSAYYKRKKMLQKLKRDGFITDDNKVICSLKEFNDYRQYLTTMKLDFERSYLREQKYLEKQVANLDGPEADAHCLHLQRSTKKTFRGRRGPRKHKFLEMLTEELEKAAEEKEGHGWTQDGIRAGEHHRRKLLLRSKMEEDWKLQEMLLLMRIGQDVRREAKLEAQQKKCRDERAKKKQRLLQKRMSYHFDKMQKLVRRRGTCEKPSQHDVSPPQIPKRISPLRQTKTVSTVKTPFPKPTQNIRRPPVIQSVAKRTPITSALPIKKESPIQVKRETSPLIPVVPKPSPSKPSPLQEKVEEKGEEPQKTSLSLQTQGVQTSDSLLADAKAEKQSTIVKEPQTEDIKDDLQKTDDVKPEEDVCRPSLQKPEAPVCKEDYDSALTLPYDTICDEEQSSFISKLQEMQGEASVDDLRSIFQNIVTWVVTTVIGILYPAVTMYEDRVRILAHKMPQEQYSISDSSSISDLKSTTEDEIEDIPLLTPPIQTTSFYERIKSEEKIQSLRTQSSLEICEMYKEMSSVRAIEKSSSVPNIPEMITDFPQKSLSCKSDSYISNLTRPSFLGSPFPERLIPRSSGPSSKIKLSSSVLPYNLELETSQISVVQPELEDEIRAYDAVEPVSQSDLGSLKLEERISTCIMSEKPDSVQMGITEPEQHLLKLVRSQLTQLSEEIVENTFKKIITDLSCSFSFVRDSSEVCFATITEIQPEECWTELESRSEATEHSTLEALISNLEVSCIAKDVTEHIFGKLESAVLETYTAATSRKDEHSKDSAHSSVYQEKEASPKTPASLSLAFLCGTAKEIINIVSDKLESFATSKQKRICETQLSDSRKSLIENIIQQLCDTSEEKSSEMAEESAGIALYDHSVELVPTSFREQIRGFIFKMDLSGSQIFAYIGDILKNVLGSMEKELDRNMIHKSSNEQISSNEISFLYELVSTILNQVNVFDCKDHLQAEKSETVENCMRLPHCSLNEQDCLTESKPEPIPVNPKRSVICQRLEIYEDINVPGMVVYSDRESEGECSNLMSSCAERKRSRHKNRHKYDDKSGFQKCDLKSGENLVSDAEELGFLNQDLAKKNKNNNKTVKCPILAAAESVVASIFAKIMLDIDPCVSLTKEKAGWDSTERVEQELIIEKSKANNKLSDIHFFSASDLELFALDITESIIKMLKVVSKLICTSNTEFVFAPSEDVCGPLSTLNDVLDNTHTVSSVELSDVSISSKENNEQNKEISACQTCTTSIVGHQLASKSQTSLMLNDVGEQIIIMILMKLRKFFYLKCESKSEYQLFENTFSSEFPSYADIPPLLQATLEPLPDNLSRQISIQVSKPDSSKSDHSGSKNCMLQLELCNCANKVIKNIMDIIQKELNADSLNQQSVSSETYSDENVSFAHADCSPVESQEKNLLLPEGKSLPETYTDENVSFAHADCSPVESQEKNLSLPEGKSLPETYTDENVSFARVDCSPFESQELKLLLPEGKSLSSENISKNIVVVSSFINNILNLLCSEKYVSEMVSKYSAEWSTTSNLSHIQEKDPNVQDNHTDKLKYAGKITLSKNYLKNGTEFPMQECSPEDCILHFIVNKVEAEVISVVANIVSEMMQKFAHSHTFPSHVVSSVITSSSVQSLEISSEPNIYDPSKLQSEYSVDEASLLNLEIQLMSYDIVEDMLNNLCIFVVDQSKTVTDYRNRTEIHDPCIIEGEIAEPGLTREFPLSMLTSIAEDIFITVLAKFERFVKLKLGSWQEATSEESRQGLAEGDEPQNIVDPLEVKRNQSMHIFTSQELAAYADASGTEMQSNESKLTLKCKLHSYAKDISHTIMNVIQNTVEEETQNCILSMFESANEIDIIKKLCSFIVGQSSAQIKETGKEFVLDSNSVQQLEEFKNDNAYLGVCISDFISSPEREEESKDRQQQFESTLGKPESLTMSPVEVQHSSKQMYTYSDQIAVLKVLKNVKDYIFEHVFNKLQEDCKDIQRSQIVQGVKLILGDMFLKYFMDVILPPFFTHSGELSATSKKMVYETFLKLDGKSACTLDSASADSIPPYDTIKIIFLKFHSVFFSSVSLEEILCSEECNHHPNIKAIIKQSNNLLELADKQDSELKTTDEIDIGSQQTTAVEFQNSHFRKEKIHPSSSATYSNVDHILKEVATRIEALAALNNASLECVDSLNKNSARDSASYSSVEHSPFLEGIQKALMGDNADIGALNKKTVSSQLLPKKLNEYAREVVNTILTGIKKRIEEEMKSKIFSMDFREKNSLARKIIQLVLDCVLNRKEFPPNDYTLQEALGLNMHISVAPHNPLAQNAQTFHFEPSSQERILAHVDTPCSRQQDDEAEGKSQLNTEDSSQSFLPQAKDFPSLTSQIQHKNIFPEMLSEELAFRQALEFQIGNTVENALNDIFQRRMYDGENCHFHTSWHEQETFNNNVSQFSESNNTFSNKAKMCSLISKPDINYVSNAVVGIVLESLCSSSKIDMDANGSNPLKKGIQPKSSAESMIEKVATRLKSFTTLPPDSKFIVELQRKKNVITAESSTSEDNIEEITLRRQVQPAFPELITSFSESPSAAARSRIKRNICGKIRNEDEGQLQFDTHAEIIVCKILEFIKSDMNSRMAHQESRRSIPCEQRLVRDTIENLLQSFPTKEKQASAICRNVLYICNFIGE</sequence>
<dbReference type="GO" id="GO:0005739">
    <property type="term" value="C:mitochondrion"/>
    <property type="evidence" value="ECO:0007669"/>
    <property type="project" value="TreeGrafter"/>
</dbReference>
<comment type="caution">
    <text evidence="2">The sequence shown here is derived from an EMBL/GenBank/DDBJ whole genome shotgun (WGS) entry which is preliminary data.</text>
</comment>
<protein>
    <recommendedName>
        <fullName evidence="4">Fibrous sheath-interacting protein 2</fullName>
    </recommendedName>
</protein>
<feature type="compositionally biased region" description="Basic and acidic residues" evidence="1">
    <location>
        <begin position="431"/>
        <end position="443"/>
    </location>
</feature>
<gene>
    <name evidence="2" type="ORF">NDU88_003945</name>
</gene>